<dbReference type="InterPro" id="IPR036188">
    <property type="entry name" value="FAD/NAD-bd_sf"/>
</dbReference>
<dbReference type="RefSeq" id="WP_013605222.1">
    <property type="nucleotide sequence ID" value="NC_015151.1"/>
</dbReference>
<dbReference type="OrthoDB" id="28009at2157"/>
<dbReference type="HOGENOM" id="CLU_766418_0_0_2"/>
<keyword evidence="2" id="KW-1185">Reference proteome</keyword>
<evidence type="ECO:0000313" key="2">
    <source>
        <dbReference type="Proteomes" id="UP000007485"/>
    </source>
</evidence>
<dbReference type="STRING" id="985053.VMUT_1859"/>
<dbReference type="AlphaFoldDB" id="F0QVF8"/>
<sequence length="361" mass="40693">MRIAIVGLNTGTAIYAQYLAKNGHEITVFTENRGDVEVMDLLPHALLDIVNKESIKLFTRKYLEDLLGISVVNTRLQSVMIKGNNVLLASSLDGQYHKDRYDRVVIGSELSIKEPGNCVSIYRTVLSQGYYLVNGNDIGKNTEILLFMADLGGYAVTNSPLAMDDDLIKSIPINRAGETKVCLTTNYEVVKPVIDTINEDNRFIGKGFTMRDSLSGADYVVNRDYQLIIMGKLLALKDLDIIDSLPLMPRLELGFSRDWSFLSIGLTRNELIPIFRDLSSSRIAYHSSDSDIIAKVIHRGNKLLSIQVLTRGVRLLNWFFSIYSMVMLNKVAYLVLDMGYERTFNTLRGLLEQLMLNLYNI</sequence>
<proteinExistence type="predicted"/>
<dbReference type="Gene3D" id="3.50.50.60">
    <property type="entry name" value="FAD/NAD(P)-binding domain"/>
    <property type="match status" value="1"/>
</dbReference>
<dbReference type="EMBL" id="CP002529">
    <property type="protein sequence ID" value="ADY02060.1"/>
    <property type="molecule type" value="Genomic_DNA"/>
</dbReference>
<protein>
    <submittedName>
        <fullName evidence="1">Uncharacterized protein</fullName>
    </submittedName>
</protein>
<name>F0QVF8_VULM7</name>
<organism evidence="1 2">
    <name type="scientific">Vulcanisaeta moutnovskia (strain 768-28)</name>
    <dbReference type="NCBI Taxonomy" id="985053"/>
    <lineage>
        <taxon>Archaea</taxon>
        <taxon>Thermoproteota</taxon>
        <taxon>Thermoprotei</taxon>
        <taxon>Thermoproteales</taxon>
        <taxon>Thermoproteaceae</taxon>
        <taxon>Vulcanisaeta</taxon>
    </lineage>
</organism>
<dbReference type="Proteomes" id="UP000007485">
    <property type="component" value="Chromosome"/>
</dbReference>
<accession>F0QVF8</accession>
<gene>
    <name evidence="1" type="ordered locus">VMUT_1859</name>
</gene>
<evidence type="ECO:0000313" key="1">
    <source>
        <dbReference type="EMBL" id="ADY02060.1"/>
    </source>
</evidence>
<reference evidence="1 2" key="1">
    <citation type="journal article" date="2011" name="J. Bacteriol.">
        <title>Complete genome sequence of 'Vulcanisaeta moutnovskia' strain 768-28, a novel member of the hyperthermophilic crenarchaeal genus vulcanisaeta.</title>
        <authorList>
            <person name="Gumerov V.M."/>
            <person name="Mardanov A.V."/>
            <person name="Beletsky A.V."/>
            <person name="Prokofeva M.I."/>
            <person name="Bonch-Osmolovskaya E.A."/>
            <person name="Ravin N.V."/>
            <person name="Skryabin K.G."/>
        </authorList>
    </citation>
    <scope>NUCLEOTIDE SEQUENCE [LARGE SCALE GENOMIC DNA]</scope>
    <source>
        <strain evidence="1 2">768-28</strain>
    </source>
</reference>
<dbReference type="KEGG" id="vmo:VMUT_1859"/>
<dbReference type="SUPFAM" id="SSF51905">
    <property type="entry name" value="FAD/NAD(P)-binding domain"/>
    <property type="match status" value="1"/>
</dbReference>
<dbReference type="GeneID" id="10289511"/>
<dbReference type="eggNOG" id="arCOG05542">
    <property type="taxonomic scope" value="Archaea"/>
</dbReference>